<dbReference type="AlphaFoldDB" id="A0A5B7HBL0"/>
<feature type="region of interest" description="Disordered" evidence="1">
    <location>
        <begin position="48"/>
        <end position="74"/>
    </location>
</feature>
<protein>
    <submittedName>
        <fullName evidence="2">Uncharacterized protein</fullName>
    </submittedName>
</protein>
<feature type="compositionally biased region" description="Basic and acidic residues" evidence="1">
    <location>
        <begin position="63"/>
        <end position="74"/>
    </location>
</feature>
<evidence type="ECO:0000256" key="1">
    <source>
        <dbReference type="SAM" id="MobiDB-lite"/>
    </source>
</evidence>
<proteinExistence type="predicted"/>
<organism evidence="2 3">
    <name type="scientific">Portunus trituberculatus</name>
    <name type="common">Swimming crab</name>
    <name type="synonym">Neptunus trituberculatus</name>
    <dbReference type="NCBI Taxonomy" id="210409"/>
    <lineage>
        <taxon>Eukaryota</taxon>
        <taxon>Metazoa</taxon>
        <taxon>Ecdysozoa</taxon>
        <taxon>Arthropoda</taxon>
        <taxon>Crustacea</taxon>
        <taxon>Multicrustacea</taxon>
        <taxon>Malacostraca</taxon>
        <taxon>Eumalacostraca</taxon>
        <taxon>Eucarida</taxon>
        <taxon>Decapoda</taxon>
        <taxon>Pleocyemata</taxon>
        <taxon>Brachyura</taxon>
        <taxon>Eubrachyura</taxon>
        <taxon>Portunoidea</taxon>
        <taxon>Portunidae</taxon>
        <taxon>Portuninae</taxon>
        <taxon>Portunus</taxon>
    </lineage>
</organism>
<dbReference type="Proteomes" id="UP000324222">
    <property type="component" value="Unassembled WGS sequence"/>
</dbReference>
<reference evidence="2 3" key="1">
    <citation type="submission" date="2019-05" db="EMBL/GenBank/DDBJ databases">
        <title>Another draft genome of Portunus trituberculatus and its Hox gene families provides insights of decapod evolution.</title>
        <authorList>
            <person name="Jeong J.-H."/>
            <person name="Song I."/>
            <person name="Kim S."/>
            <person name="Choi T."/>
            <person name="Kim D."/>
            <person name="Ryu S."/>
            <person name="Kim W."/>
        </authorList>
    </citation>
    <scope>NUCLEOTIDE SEQUENCE [LARGE SCALE GENOMIC DNA]</scope>
    <source>
        <tissue evidence="2">Muscle</tissue>
    </source>
</reference>
<gene>
    <name evidence="2" type="ORF">E2C01_060269</name>
</gene>
<comment type="caution">
    <text evidence="2">The sequence shown here is derived from an EMBL/GenBank/DDBJ whole genome shotgun (WGS) entry which is preliminary data.</text>
</comment>
<dbReference type="EMBL" id="VSRR010024320">
    <property type="protein sequence ID" value="MPC66124.1"/>
    <property type="molecule type" value="Genomic_DNA"/>
</dbReference>
<accession>A0A5B7HBL0</accession>
<evidence type="ECO:0000313" key="2">
    <source>
        <dbReference type="EMBL" id="MPC66124.1"/>
    </source>
</evidence>
<sequence length="139" mass="15784">MTSLGPRLKFLRTSNLTMTPPPPVSMATTPPVTCPATLQLVTHFQRARGRGHTTHRCNSQVSRTDRTSREEHSTEPHTCRMARVIFVCECRGPREERRRQCGAAKRATQHRRLVVPLEWGLRQPTCASAQPNDARRSLF</sequence>
<keyword evidence="3" id="KW-1185">Reference proteome</keyword>
<evidence type="ECO:0000313" key="3">
    <source>
        <dbReference type="Proteomes" id="UP000324222"/>
    </source>
</evidence>
<feature type="region of interest" description="Disordered" evidence="1">
    <location>
        <begin position="1"/>
        <end position="28"/>
    </location>
</feature>
<name>A0A5B7HBL0_PORTR</name>